<dbReference type="AlphaFoldDB" id="A0A2J6WM19"/>
<dbReference type="PANTHER" id="PTHR43156">
    <property type="entry name" value="STAGE II SPORULATION PROTEIN E-RELATED"/>
    <property type="match status" value="1"/>
</dbReference>
<keyword evidence="1" id="KW-0378">Hydrolase</keyword>
<evidence type="ECO:0000259" key="3">
    <source>
        <dbReference type="PROSITE" id="PS50112"/>
    </source>
</evidence>
<dbReference type="PANTHER" id="PTHR43156:SF2">
    <property type="entry name" value="STAGE II SPORULATION PROTEIN E"/>
    <property type="match status" value="1"/>
</dbReference>
<gene>
    <name evidence="4" type="ORF">C0187_04150</name>
</gene>
<feature type="coiled-coil region" evidence="2">
    <location>
        <begin position="241"/>
        <end position="289"/>
    </location>
</feature>
<dbReference type="InterPro" id="IPR035965">
    <property type="entry name" value="PAS-like_dom_sf"/>
</dbReference>
<evidence type="ECO:0000313" key="5">
    <source>
        <dbReference type="Proteomes" id="UP000242881"/>
    </source>
</evidence>
<dbReference type="GO" id="GO:0016791">
    <property type="term" value="F:phosphatase activity"/>
    <property type="evidence" value="ECO:0007669"/>
    <property type="project" value="TreeGrafter"/>
</dbReference>
<dbReference type="Gene3D" id="3.30.450.20">
    <property type="entry name" value="PAS domain"/>
    <property type="match status" value="2"/>
</dbReference>
<dbReference type="InterPro" id="IPR000014">
    <property type="entry name" value="PAS"/>
</dbReference>
<proteinExistence type="predicted"/>
<dbReference type="SUPFAM" id="SSF81606">
    <property type="entry name" value="PP2C-like"/>
    <property type="match status" value="1"/>
</dbReference>
<accession>A0A2J6WM19</accession>
<protein>
    <submittedName>
        <fullName evidence="4">Diguanylate cyclase</fullName>
    </submittedName>
</protein>
<feature type="domain" description="PAS" evidence="3">
    <location>
        <begin position="6"/>
        <end position="56"/>
    </location>
</feature>
<comment type="caution">
    <text evidence="4">The sequence shown here is derived from an EMBL/GenBank/DDBJ whole genome shotgun (WGS) entry which is preliminary data.</text>
</comment>
<dbReference type="SMART" id="SM00331">
    <property type="entry name" value="PP2C_SIG"/>
    <property type="match status" value="1"/>
</dbReference>
<dbReference type="Pfam" id="PF13426">
    <property type="entry name" value="PAS_9"/>
    <property type="match status" value="2"/>
</dbReference>
<evidence type="ECO:0000313" key="4">
    <source>
        <dbReference type="EMBL" id="PMP71446.1"/>
    </source>
</evidence>
<name>A0A2J6WM19_9BACT</name>
<dbReference type="SUPFAM" id="SSF55785">
    <property type="entry name" value="PYP-like sensor domain (PAS domain)"/>
    <property type="match status" value="1"/>
</dbReference>
<dbReference type="SMART" id="SM00091">
    <property type="entry name" value="PAS"/>
    <property type="match status" value="2"/>
</dbReference>
<organism evidence="4 5">
    <name type="scientific">Calditerrivibrio nitroreducens</name>
    <dbReference type="NCBI Taxonomy" id="477976"/>
    <lineage>
        <taxon>Bacteria</taxon>
        <taxon>Pseudomonadati</taxon>
        <taxon>Deferribacterota</taxon>
        <taxon>Deferribacteres</taxon>
        <taxon>Deferribacterales</taxon>
        <taxon>Calditerrivibrionaceae</taxon>
    </lineage>
</organism>
<dbReference type="CDD" id="cd00130">
    <property type="entry name" value="PAS"/>
    <property type="match status" value="1"/>
</dbReference>
<dbReference type="InterPro" id="IPR052016">
    <property type="entry name" value="Bact_Sigma-Reg"/>
</dbReference>
<keyword evidence="2" id="KW-0175">Coiled coil</keyword>
<dbReference type="EMBL" id="PNIN01000041">
    <property type="protein sequence ID" value="PMP71446.1"/>
    <property type="molecule type" value="Genomic_DNA"/>
</dbReference>
<dbReference type="Gene3D" id="3.60.40.10">
    <property type="entry name" value="PPM-type phosphatase domain"/>
    <property type="match status" value="1"/>
</dbReference>
<evidence type="ECO:0000256" key="1">
    <source>
        <dbReference type="ARBA" id="ARBA00022801"/>
    </source>
</evidence>
<dbReference type="InterPro" id="IPR001932">
    <property type="entry name" value="PPM-type_phosphatase-like_dom"/>
</dbReference>
<sequence>MDCALLLDVVDAIIMEIDEEYRIKYINNPVKNLTGKPKEKLINKKCFSVLFGFTEPCPNCQIENLKSGKIALNIIHDAITHRGFRKLYSAKFEKISNGSFVEIITDITENKKLVDTMAHQTKELKAKNVMLTLQKKEIEKKQHFIEKVLNSTNEGIMVVNENFDIVLLNYLTKEIFQVKESDIKDKKCFNIYGFEEQCPDCPYKNRSVTKSSRKVDGKSLSIYFNKFENFMVESIRDVTKEVYLIDEIKNQQKELEEKQRQMALLNADLLKINEKLQQAQKIIDDELRQVGEIQASLLPASLPIIDGYEFGSLYIPAEHAGGDYYDCIEMSNGYWGFTVADVSGHGTPAAVIMAITRAIMRSYTYDVINASEAISMVNEILCSNIYTNDFVTMLYVVLNSATGECNFASAGHNPLLLFEKKNMMVKKVTCGGMFLGVFDDVEYESGSFELNDGDIAFMYTDGLVEAMNPEDDLYGYDRLISKLIMFNELSCQEIIDNIMVDVKDFCRGRKFNDDITILVIKKKGA</sequence>
<evidence type="ECO:0000256" key="2">
    <source>
        <dbReference type="SAM" id="Coils"/>
    </source>
</evidence>
<dbReference type="Pfam" id="PF07228">
    <property type="entry name" value="SpoIIE"/>
    <property type="match status" value="1"/>
</dbReference>
<reference evidence="4 5" key="1">
    <citation type="submission" date="2018-01" db="EMBL/GenBank/DDBJ databases">
        <title>Metagenomic assembled genomes from two thermal pools in the Uzon Caldera, Kamchatka, Russia.</title>
        <authorList>
            <person name="Wilkins L."/>
            <person name="Ettinger C."/>
        </authorList>
    </citation>
    <scope>NUCLEOTIDE SEQUENCE [LARGE SCALE GENOMIC DNA]</scope>
    <source>
        <strain evidence="4">ZAV-05</strain>
    </source>
</reference>
<dbReference type="InterPro" id="IPR036457">
    <property type="entry name" value="PPM-type-like_dom_sf"/>
</dbReference>
<dbReference type="Proteomes" id="UP000242881">
    <property type="component" value="Unassembled WGS sequence"/>
</dbReference>
<dbReference type="PROSITE" id="PS50112">
    <property type="entry name" value="PAS"/>
    <property type="match status" value="1"/>
</dbReference>